<comment type="pathway">
    <text evidence="1">Bacterial outer membrane biogenesis; LPS O-antigen biosynthesis.</text>
</comment>
<evidence type="ECO:0000256" key="1">
    <source>
        <dbReference type="ARBA" id="ARBA00005125"/>
    </source>
</evidence>
<dbReference type="Pfam" id="PF01370">
    <property type="entry name" value="Epimerase"/>
    <property type="match status" value="1"/>
</dbReference>
<dbReference type="EMBL" id="AQQR01000009">
    <property type="protein sequence ID" value="OWU71485.1"/>
    <property type="molecule type" value="Genomic_DNA"/>
</dbReference>
<dbReference type="PANTHER" id="PTHR43000">
    <property type="entry name" value="DTDP-D-GLUCOSE 4,6-DEHYDRATASE-RELATED"/>
    <property type="match status" value="1"/>
</dbReference>
<dbReference type="Proteomes" id="UP000215377">
    <property type="component" value="Unassembled WGS sequence"/>
</dbReference>
<reference evidence="4 5" key="1">
    <citation type="submission" date="2013-04" db="EMBL/GenBank/DDBJ databases">
        <title>Oceanicola sp. 22II1-22F33 Genome Sequencing.</title>
        <authorList>
            <person name="Lai Q."/>
            <person name="Li G."/>
            <person name="Shao Z."/>
        </authorList>
    </citation>
    <scope>NUCLEOTIDE SEQUENCE [LARGE SCALE GENOMIC DNA]</scope>
    <source>
        <strain evidence="4 5">22II1-22F33</strain>
    </source>
</reference>
<dbReference type="Gene3D" id="3.40.50.720">
    <property type="entry name" value="NAD(P)-binding Rossmann-like Domain"/>
    <property type="match status" value="1"/>
</dbReference>
<protein>
    <recommendedName>
        <fullName evidence="3">NAD-dependent epimerase/dehydratase domain-containing protein</fullName>
    </recommendedName>
</protein>
<dbReference type="PROSITE" id="PS00061">
    <property type="entry name" value="ADH_SHORT"/>
    <property type="match status" value="1"/>
</dbReference>
<dbReference type="InterPro" id="IPR001509">
    <property type="entry name" value="Epimerase_deHydtase"/>
</dbReference>
<accession>A0A225NIF5</accession>
<dbReference type="SUPFAM" id="SSF51735">
    <property type="entry name" value="NAD(P)-binding Rossmann-fold domains"/>
    <property type="match status" value="1"/>
</dbReference>
<dbReference type="AlphaFoldDB" id="A0A225NIF5"/>
<evidence type="ECO:0000256" key="2">
    <source>
        <dbReference type="ARBA" id="ARBA00007637"/>
    </source>
</evidence>
<evidence type="ECO:0000313" key="5">
    <source>
        <dbReference type="Proteomes" id="UP000215377"/>
    </source>
</evidence>
<dbReference type="InterPro" id="IPR020904">
    <property type="entry name" value="Sc_DH/Rdtase_CS"/>
</dbReference>
<gene>
    <name evidence="4" type="ORF">ATO3_18670</name>
</gene>
<feature type="domain" description="NAD-dependent epimerase/dehydratase" evidence="3">
    <location>
        <begin position="1"/>
        <end position="223"/>
    </location>
</feature>
<evidence type="ECO:0000259" key="3">
    <source>
        <dbReference type="Pfam" id="PF01370"/>
    </source>
</evidence>
<comment type="caution">
    <text evidence="4">The sequence shown here is derived from an EMBL/GenBank/DDBJ whole genome shotgun (WGS) entry which is preliminary data.</text>
</comment>
<name>A0A225NIF5_9RHOB</name>
<organism evidence="4 5">
    <name type="scientific">Marinibacterium profundimaris</name>
    <dbReference type="NCBI Taxonomy" id="1679460"/>
    <lineage>
        <taxon>Bacteria</taxon>
        <taxon>Pseudomonadati</taxon>
        <taxon>Pseudomonadota</taxon>
        <taxon>Alphaproteobacteria</taxon>
        <taxon>Rhodobacterales</taxon>
        <taxon>Paracoccaceae</taxon>
        <taxon>Marinibacterium</taxon>
    </lineage>
</organism>
<sequence length="296" mass="31314">MTGAAGFIGRHLTPALIQRGYTVIGTDVAAPSEDPGYEFHAADIRDTLRHAPLVARSNSIIHCGGISGPMLLEDNPAEVLDINITGTSALLSLGHSFGLRRFVGLSSVSAYGPTVDVPLADESTPLGASNAYGTSKAATDLLLQSYAGQYRLSAAALRIGWVYGPGRVTDAILQPTVRTAKGIPYAIPEGGDHILQFVHVRDVVDAIIATLEADPLPSAVYNVNGQETFTVRDIVQMVSDLVPGVSVEVGPGLMPGTDVQAPMDVSRAGRELGWQPQIAFRDGLAEYVAWLQENPF</sequence>
<comment type="similarity">
    <text evidence="2">Belongs to the NAD(P)-dependent epimerase/dehydratase family.</text>
</comment>
<evidence type="ECO:0000313" key="4">
    <source>
        <dbReference type="EMBL" id="OWU71485.1"/>
    </source>
</evidence>
<proteinExistence type="inferred from homology"/>
<dbReference type="InterPro" id="IPR036291">
    <property type="entry name" value="NAD(P)-bd_dom_sf"/>
</dbReference>
<keyword evidence="5" id="KW-1185">Reference proteome</keyword>